<evidence type="ECO:0000256" key="1">
    <source>
        <dbReference type="SAM" id="Phobius"/>
    </source>
</evidence>
<name>A0AAI8PLF4_9ACTN</name>
<dbReference type="GeneID" id="91280037"/>
<evidence type="ECO:0000313" key="3">
    <source>
        <dbReference type="Proteomes" id="UP000265765"/>
    </source>
</evidence>
<dbReference type="Proteomes" id="UP000265765">
    <property type="component" value="Chromosome"/>
</dbReference>
<feature type="transmembrane region" description="Helical" evidence="1">
    <location>
        <begin position="16"/>
        <end position="36"/>
    </location>
</feature>
<keyword evidence="1" id="KW-0812">Transmembrane</keyword>
<keyword evidence="1" id="KW-0472">Membrane</keyword>
<feature type="transmembrane region" description="Helical" evidence="1">
    <location>
        <begin position="217"/>
        <end position="235"/>
    </location>
</feature>
<dbReference type="EMBL" id="CP032427">
    <property type="protein sequence ID" value="AYC36861.1"/>
    <property type="molecule type" value="Genomic_DNA"/>
</dbReference>
<proteinExistence type="predicted"/>
<dbReference type="KEGG" id="sge:DWG14_01071"/>
<gene>
    <name evidence="2" type="ORF">DWG14_01071</name>
</gene>
<accession>A0AAI8PLF4</accession>
<feature type="transmembrane region" description="Helical" evidence="1">
    <location>
        <begin position="101"/>
        <end position="120"/>
    </location>
</feature>
<dbReference type="AlphaFoldDB" id="A0AAI8PLF4"/>
<keyword evidence="1" id="KW-1133">Transmembrane helix</keyword>
<evidence type="ECO:0000313" key="2">
    <source>
        <dbReference type="EMBL" id="AYC36861.1"/>
    </source>
</evidence>
<evidence type="ECO:0008006" key="4">
    <source>
        <dbReference type="Google" id="ProtNLM"/>
    </source>
</evidence>
<protein>
    <recommendedName>
        <fullName evidence="4">DUF3592 domain-containing protein</fullName>
    </recommendedName>
</protein>
<feature type="transmembrane region" description="Helical" evidence="1">
    <location>
        <begin position="42"/>
        <end position="64"/>
    </location>
</feature>
<organism evidence="2 3">
    <name type="scientific">Streptomyces griseorubiginosus</name>
    <dbReference type="NCBI Taxonomy" id="67304"/>
    <lineage>
        <taxon>Bacteria</taxon>
        <taxon>Bacillati</taxon>
        <taxon>Actinomycetota</taxon>
        <taxon>Actinomycetes</taxon>
        <taxon>Kitasatosporales</taxon>
        <taxon>Streptomycetaceae</taxon>
        <taxon>Streptomyces</taxon>
    </lineage>
</organism>
<sequence>MNERKSVLDRGRDEHVSPFTWGSLTGVVATVAWLAVGPLGPLWLYGLGWALALLGVNGVSWLLVRHRGRGLPQPAPLVAGLLRLGPESWLSAPHWAKARSVAGGFLVLATIAAGIGWSAAQEYQTLANLRHQGLRTDATVVEITGRSEEGWATAVTVRFATPSGPVQADVDVEVSSATDAKPGTRIPVVYNPARPTEIRNIAYLDGHDADGIRQGSIVIGLLAAGFLAGTVREVVRAKRQTDSSRTPDAHHPGT</sequence>
<dbReference type="RefSeq" id="WP_162951975.1">
    <property type="nucleotide sequence ID" value="NZ_CP032427.1"/>
</dbReference>
<reference evidence="2 3" key="1">
    <citation type="submission" date="2018-09" db="EMBL/GenBank/DDBJ databases">
        <title>Production of Trimethoprim by Streptomyces sp. 3E-1.</title>
        <authorList>
            <person name="Kang H.J."/>
            <person name="Kim S.B."/>
        </authorList>
    </citation>
    <scope>NUCLEOTIDE SEQUENCE [LARGE SCALE GENOMIC DNA]</scope>
    <source>
        <strain evidence="2 3">3E-1</strain>
    </source>
</reference>